<dbReference type="InterPro" id="IPR028823">
    <property type="entry name" value="NALCN"/>
</dbReference>
<comment type="caution">
    <text evidence="1">The sequence shown here is derived from an EMBL/GenBank/DDBJ whole genome shotgun (WGS) entry which is preliminary data.</text>
</comment>
<organism evidence="1 2">
    <name type="scientific">Artemia franciscana</name>
    <name type="common">Brine shrimp</name>
    <name type="synonym">Artemia sanfranciscana</name>
    <dbReference type="NCBI Taxonomy" id="6661"/>
    <lineage>
        <taxon>Eukaryota</taxon>
        <taxon>Metazoa</taxon>
        <taxon>Ecdysozoa</taxon>
        <taxon>Arthropoda</taxon>
        <taxon>Crustacea</taxon>
        <taxon>Branchiopoda</taxon>
        <taxon>Anostraca</taxon>
        <taxon>Artemiidae</taxon>
        <taxon>Artemia</taxon>
    </lineage>
</organism>
<dbReference type="Proteomes" id="UP001187531">
    <property type="component" value="Unassembled WGS sequence"/>
</dbReference>
<dbReference type="GO" id="GO:0005886">
    <property type="term" value="C:plasma membrane"/>
    <property type="evidence" value="ECO:0007669"/>
    <property type="project" value="TreeGrafter"/>
</dbReference>
<sequence length="152" mass="17925">MCHELERLHNGEDVTFHDVLNMLSYRSVDIRKSLQLEELIEREELEYLIEEEVAKQTIRTWLNSALKRIRLVRIVLFFYRARKERTTLIADLRATNEPLLNPLGEIIPGQMFDMDNKEETKLRRRGHLLVRSDSTGSVSLLGRRTFKSSRLS</sequence>
<keyword evidence="2" id="KW-1185">Reference proteome</keyword>
<dbReference type="GO" id="GO:0005261">
    <property type="term" value="F:monoatomic cation channel activity"/>
    <property type="evidence" value="ECO:0007669"/>
    <property type="project" value="InterPro"/>
</dbReference>
<evidence type="ECO:0000313" key="1">
    <source>
        <dbReference type="EMBL" id="KAK2709618.1"/>
    </source>
</evidence>
<dbReference type="PANTHER" id="PTHR46141:SF1">
    <property type="entry name" value="SODIUM LEAK CHANNEL NALCN"/>
    <property type="match status" value="1"/>
</dbReference>
<dbReference type="PANTHER" id="PTHR46141">
    <property type="entry name" value="SODIUM LEAK CHANNEL NON-SELECTIVE PROTEIN"/>
    <property type="match status" value="1"/>
</dbReference>
<feature type="non-terminal residue" evidence="1">
    <location>
        <position position="1"/>
    </location>
</feature>
<evidence type="ECO:0000313" key="2">
    <source>
        <dbReference type="Proteomes" id="UP001187531"/>
    </source>
</evidence>
<gene>
    <name evidence="1" type="ORF">QYM36_013325</name>
</gene>
<dbReference type="GO" id="GO:0032224">
    <property type="term" value="P:positive regulation of synaptic transmission, cholinergic"/>
    <property type="evidence" value="ECO:0007669"/>
    <property type="project" value="TreeGrafter"/>
</dbReference>
<dbReference type="EMBL" id="JAVRJZ010000017">
    <property type="protein sequence ID" value="KAK2709618.1"/>
    <property type="molecule type" value="Genomic_DNA"/>
</dbReference>
<dbReference type="AlphaFoldDB" id="A0AA88KW90"/>
<protein>
    <submittedName>
        <fullName evidence="1">Uncharacterized protein</fullName>
    </submittedName>
</protein>
<reference evidence="1" key="1">
    <citation type="submission" date="2023-07" db="EMBL/GenBank/DDBJ databases">
        <title>Chromosome-level genome assembly of Artemia franciscana.</title>
        <authorList>
            <person name="Jo E."/>
        </authorList>
    </citation>
    <scope>NUCLEOTIDE SEQUENCE</scope>
    <source>
        <tissue evidence="1">Whole body</tissue>
    </source>
</reference>
<accession>A0AA88KW90</accession>
<proteinExistence type="predicted"/>
<dbReference type="GO" id="GO:0032230">
    <property type="term" value="P:positive regulation of synaptic transmission, GABAergic"/>
    <property type="evidence" value="ECO:0007669"/>
    <property type="project" value="TreeGrafter"/>
</dbReference>
<name>A0AA88KW90_ARTSF</name>